<keyword evidence="9" id="KW-1185">Reference proteome</keyword>
<dbReference type="EMBL" id="JAYWIO010000003">
    <property type="protein sequence ID" value="KAK7275891.1"/>
    <property type="molecule type" value="Genomic_DNA"/>
</dbReference>
<keyword evidence="5" id="KW-1133">Transmembrane helix</keyword>
<reference evidence="8 9" key="1">
    <citation type="submission" date="2024-01" db="EMBL/GenBank/DDBJ databases">
        <title>The genomes of 5 underutilized Papilionoideae crops provide insights into root nodulation and disease resistanc.</title>
        <authorList>
            <person name="Yuan L."/>
        </authorList>
    </citation>
    <scope>NUCLEOTIDE SEQUENCE [LARGE SCALE GENOMIC DNA]</scope>
    <source>
        <strain evidence="8">ZHUSHIDOU_FW_LH</strain>
        <tissue evidence="8">Leaf</tissue>
    </source>
</reference>
<gene>
    <name evidence="8" type="ORF">RIF29_17017</name>
</gene>
<name>A0AAN9IK79_CROPI</name>
<keyword evidence="5" id="KW-0472">Membrane</keyword>
<dbReference type="GO" id="GO:0098662">
    <property type="term" value="P:inorganic cation transmembrane transport"/>
    <property type="evidence" value="ECO:0007669"/>
    <property type="project" value="TreeGrafter"/>
</dbReference>
<evidence type="ECO:0000256" key="1">
    <source>
        <dbReference type="ARBA" id="ARBA00022448"/>
    </source>
</evidence>
<dbReference type="Pfam" id="PF23256">
    <property type="entry name" value="CHX17_2nd"/>
    <property type="match status" value="1"/>
</dbReference>
<proteinExistence type="predicted"/>
<keyword evidence="1" id="KW-0813">Transport</keyword>
<evidence type="ECO:0000256" key="4">
    <source>
        <dbReference type="ARBA" id="ARBA00023065"/>
    </source>
</evidence>
<evidence type="ECO:0000256" key="3">
    <source>
        <dbReference type="ARBA" id="ARBA00022958"/>
    </source>
</evidence>
<dbReference type="InterPro" id="IPR057291">
    <property type="entry name" value="CHX17_2nd"/>
</dbReference>
<feature type="domain" description="Cation/H(+) antiporter central" evidence="6">
    <location>
        <begin position="88"/>
        <end position="222"/>
    </location>
</feature>
<keyword evidence="3" id="KW-0630">Potassium</keyword>
<evidence type="ECO:0000259" key="6">
    <source>
        <dbReference type="Pfam" id="PF23256"/>
    </source>
</evidence>
<keyword evidence="4" id="KW-0406">Ion transport</keyword>
<evidence type="ECO:0000256" key="5">
    <source>
        <dbReference type="SAM" id="Phobius"/>
    </source>
</evidence>
<accession>A0AAN9IK79</accession>
<comment type="caution">
    <text evidence="8">The sequence shown here is derived from an EMBL/GenBank/DDBJ whole genome shotgun (WGS) entry which is preliminary data.</text>
</comment>
<dbReference type="GO" id="GO:0012505">
    <property type="term" value="C:endomembrane system"/>
    <property type="evidence" value="ECO:0007669"/>
    <property type="project" value="TreeGrafter"/>
</dbReference>
<dbReference type="PANTHER" id="PTHR32468">
    <property type="entry name" value="CATION/H + ANTIPORTER"/>
    <property type="match status" value="1"/>
</dbReference>
<dbReference type="PANTHER" id="PTHR32468:SF110">
    <property type="entry name" value="CATION_H+ EXCHANGER 3"/>
    <property type="match status" value="1"/>
</dbReference>
<protein>
    <submittedName>
        <fullName evidence="8">Uncharacterized protein</fullName>
    </submittedName>
</protein>
<dbReference type="GO" id="GO:0006885">
    <property type="term" value="P:regulation of pH"/>
    <property type="evidence" value="ECO:0007669"/>
    <property type="project" value="TreeGrafter"/>
</dbReference>
<evidence type="ECO:0000313" key="8">
    <source>
        <dbReference type="EMBL" id="KAK7275891.1"/>
    </source>
</evidence>
<dbReference type="AlphaFoldDB" id="A0AAN9IK79"/>
<dbReference type="InterPro" id="IPR050794">
    <property type="entry name" value="CPA2_transporter"/>
</dbReference>
<dbReference type="InterPro" id="IPR057290">
    <property type="entry name" value="CHX17_C"/>
</dbReference>
<dbReference type="GO" id="GO:0006813">
    <property type="term" value="P:potassium ion transport"/>
    <property type="evidence" value="ECO:0007669"/>
    <property type="project" value="UniProtKB-KW"/>
</dbReference>
<keyword evidence="2" id="KW-0633">Potassium transport</keyword>
<keyword evidence="5" id="KW-0812">Transmembrane</keyword>
<feature type="domain" description="Cation/H(+) antiporter C-terminal" evidence="7">
    <location>
        <begin position="230"/>
        <end position="390"/>
    </location>
</feature>
<evidence type="ECO:0000256" key="2">
    <source>
        <dbReference type="ARBA" id="ARBA00022538"/>
    </source>
</evidence>
<evidence type="ECO:0000259" key="7">
    <source>
        <dbReference type="Pfam" id="PF23259"/>
    </source>
</evidence>
<feature type="transmembrane region" description="Helical" evidence="5">
    <location>
        <begin position="12"/>
        <end position="33"/>
    </location>
</feature>
<dbReference type="Pfam" id="PF23259">
    <property type="entry name" value="CHX17_C"/>
    <property type="match status" value="1"/>
</dbReference>
<sequence length="417" mass="46041">MLLQVFSTATFSVLTSGVVLMTAIVAPIINVIYKPRKRFEQNKLKTIQKLRDDAELRILACLHNARNANSMINILSTFGPSRLSPMHVYGVYLVELTGRSAALVAAHIKMPRGPVAGEQNLTKTQAELRSITNIFESFGDAYGAVRAETLNIVSSYATIHKDICNMANEKHTSLILLPFHKQFTSEGALETTSQVYQKINQQIMQGASCSVGIFVDREIGHFSKMNFHIIMIFVGGPDDREALAVAKRMASNPGVRLSVVRMLLFEEPGEDTLSQAKGQSILSAVMDNEVQKKLDEEYVSSFRLTQVNNDDSISYSEVDVLSAEDVPAVLNVVEKSGCDLYIVGQGNRRNSKVFLDLLEWCDCLELGVIGDILASNNFLTQASVLVVQQYGYGGLVVEKQQLNHMANNSNDGVDHYL</sequence>
<evidence type="ECO:0000313" key="9">
    <source>
        <dbReference type="Proteomes" id="UP001372338"/>
    </source>
</evidence>
<organism evidence="8 9">
    <name type="scientific">Crotalaria pallida</name>
    <name type="common">Smooth rattlebox</name>
    <name type="synonym">Crotalaria striata</name>
    <dbReference type="NCBI Taxonomy" id="3830"/>
    <lineage>
        <taxon>Eukaryota</taxon>
        <taxon>Viridiplantae</taxon>
        <taxon>Streptophyta</taxon>
        <taxon>Embryophyta</taxon>
        <taxon>Tracheophyta</taxon>
        <taxon>Spermatophyta</taxon>
        <taxon>Magnoliopsida</taxon>
        <taxon>eudicotyledons</taxon>
        <taxon>Gunneridae</taxon>
        <taxon>Pentapetalae</taxon>
        <taxon>rosids</taxon>
        <taxon>fabids</taxon>
        <taxon>Fabales</taxon>
        <taxon>Fabaceae</taxon>
        <taxon>Papilionoideae</taxon>
        <taxon>50 kb inversion clade</taxon>
        <taxon>genistoids sensu lato</taxon>
        <taxon>core genistoids</taxon>
        <taxon>Crotalarieae</taxon>
        <taxon>Crotalaria</taxon>
    </lineage>
</organism>
<dbReference type="Proteomes" id="UP001372338">
    <property type="component" value="Unassembled WGS sequence"/>
</dbReference>